<keyword evidence="5" id="KW-0206">Cytoskeleton</keyword>
<dbReference type="InterPro" id="IPR007259">
    <property type="entry name" value="GCP"/>
</dbReference>
<dbReference type="STRING" id="65357.A0A024GMB1"/>
<comment type="similarity">
    <text evidence="2">Belongs to the TUBGCP family.</text>
</comment>
<evidence type="ECO:0000256" key="1">
    <source>
        <dbReference type="ARBA" id="ARBA00004245"/>
    </source>
</evidence>
<dbReference type="Pfam" id="PF17681">
    <property type="entry name" value="GCP_N_terminal"/>
    <property type="match status" value="1"/>
</dbReference>
<reference evidence="9 10" key="1">
    <citation type="submission" date="2012-05" db="EMBL/GenBank/DDBJ databases">
        <title>Recombination and specialization in a pathogen metapopulation.</title>
        <authorList>
            <person name="Gardiner A."/>
            <person name="Kemen E."/>
            <person name="Schultz-Larsen T."/>
            <person name="MacLean D."/>
            <person name="Van Oosterhout C."/>
            <person name="Jones J.D.G."/>
        </authorList>
    </citation>
    <scope>NUCLEOTIDE SEQUENCE [LARGE SCALE GENOMIC DNA]</scope>
    <source>
        <strain evidence="9 10">Ac Nc2</strain>
    </source>
</reference>
<evidence type="ECO:0000256" key="3">
    <source>
        <dbReference type="ARBA" id="ARBA00022490"/>
    </source>
</evidence>
<dbReference type="GO" id="GO:0000922">
    <property type="term" value="C:spindle pole"/>
    <property type="evidence" value="ECO:0007669"/>
    <property type="project" value="InterPro"/>
</dbReference>
<feature type="compositionally biased region" description="Basic and acidic residues" evidence="6">
    <location>
        <begin position="203"/>
        <end position="228"/>
    </location>
</feature>
<comment type="caution">
    <text evidence="9">The sequence shown here is derived from an EMBL/GenBank/DDBJ whole genome shotgun (WGS) entry which is preliminary data.</text>
</comment>
<feature type="domain" description="Gamma tubulin complex component C-terminal" evidence="7">
    <location>
        <begin position="636"/>
        <end position="966"/>
    </location>
</feature>
<feature type="compositionally biased region" description="Polar residues" evidence="6">
    <location>
        <begin position="180"/>
        <end position="190"/>
    </location>
</feature>
<proteinExistence type="inferred from homology"/>
<evidence type="ECO:0000259" key="8">
    <source>
        <dbReference type="Pfam" id="PF17681"/>
    </source>
</evidence>
<evidence type="ECO:0000256" key="4">
    <source>
        <dbReference type="ARBA" id="ARBA00022701"/>
    </source>
</evidence>
<evidence type="ECO:0000256" key="6">
    <source>
        <dbReference type="SAM" id="MobiDB-lite"/>
    </source>
</evidence>
<dbReference type="InterPro" id="IPR041470">
    <property type="entry name" value="GCP_N"/>
</dbReference>
<dbReference type="OrthoDB" id="5860513at2759"/>
<dbReference type="InterPro" id="IPR042241">
    <property type="entry name" value="GCP_C_sf"/>
</dbReference>
<sequence>MNLRNLSPSSSTSLSSQGSSIDRNPVRNARSKASVSSDSKRALEVTDLIYKLTKKLTPHLPGTTTSSIASQMTIRVVDASSTRMVDSMTVIQNIKHRMYLKNGDHMKAYGRLHEICSQYLAHKNIGRRSEALLLLYLLMDSVIPDQKISKTEEKQSESIIRGHRRSLSAQQSRDTRADTGNRTPKSSSPESYLDVVSNPEQSEDLKDTAERESRTEIEKKQAPKLDLNRSEELQACSIDPSMKGLEIENVLDESFKLAAGILAPNTSGLRRSYTQTRSRPPLTPKANNSHNKVALKKTTSFEVPEEVLLRDVLYALQGIDSRYVKFDVEKDRFEISHDIGVQTPMRNLVYHICELGWLYRKITAYLSKYRDNLAYGIVSAVGQSFCHVLNVELTEYFRLIAVLTAQVDEDAEVNPKEGHQSRSELTLRKVSTGEHYLAQIRVLDRMTQYNDENSVEGLRGGNLVSGIHSHVFHGDPVISSYIEKVMKKISDPIFRMIRRWVFEGELEDAHHEFFIRAEENHPDDQLWVHQYKLRLDMLPTFISLDLAKKILIIGKSINFIRKCCGNTEWVLEVGKDTLKENGAYLDDGSWESDSVAPVETKISQFVEVLRLEKMICKVSVVTNDYLTRLLMHKFHLLEHCQALKSYMLLGQGDFIQHLMDLLGPELSQRASQIYRHRLRNVFETALNASNGKFESSDILSRLDVQLLQASAGETGWDIFSLHYKLTSPINSVIDDAAMLDYQRIFHFLWRLKRVEYLLSASWSKDMNLGHLIQNRLPGLLSIIHACQLLRSEMIHFTRNLLSYMMFEVLETSWHKLVKDLLAAKDLDKFIESHKEYIETIKEHAFMSEDSSEILTQLKSIFTLIIRFCETQEHLYTVALRGVQELRLLQQAADRRSLEVGQDKVKYVEKEQDVMFGSGIEVGERIGELAASFRAQFRNLQDLIRVKGSGHQGAPYLVFRFDFNEFYRGQMMSTND</sequence>
<dbReference type="FunCoup" id="A0A024GMB1">
    <property type="interactions" value="8"/>
</dbReference>
<gene>
    <name evidence="9" type="ORF">BN9_090540</name>
</gene>
<evidence type="ECO:0000256" key="2">
    <source>
        <dbReference type="ARBA" id="ARBA00010337"/>
    </source>
</evidence>
<dbReference type="InParanoid" id="A0A024GMB1"/>
<dbReference type="GO" id="GO:0000930">
    <property type="term" value="C:gamma-tubulin complex"/>
    <property type="evidence" value="ECO:0007669"/>
    <property type="project" value="TreeGrafter"/>
</dbReference>
<dbReference type="AlphaFoldDB" id="A0A024GMB1"/>
<evidence type="ECO:0000313" key="9">
    <source>
        <dbReference type="EMBL" id="CCI48011.1"/>
    </source>
</evidence>
<keyword evidence="10" id="KW-1185">Reference proteome</keyword>
<dbReference type="Pfam" id="PF04130">
    <property type="entry name" value="GCP_C_terminal"/>
    <property type="match status" value="1"/>
</dbReference>
<dbReference type="Gene3D" id="1.20.120.1900">
    <property type="entry name" value="Gamma-tubulin complex, C-terminal domain"/>
    <property type="match status" value="1"/>
</dbReference>
<dbReference type="GO" id="GO:0051225">
    <property type="term" value="P:spindle assembly"/>
    <property type="evidence" value="ECO:0007669"/>
    <property type="project" value="TreeGrafter"/>
</dbReference>
<accession>A0A024GMB1</accession>
<dbReference type="GO" id="GO:0000278">
    <property type="term" value="P:mitotic cell cycle"/>
    <property type="evidence" value="ECO:0007669"/>
    <property type="project" value="TreeGrafter"/>
</dbReference>
<dbReference type="InterPro" id="IPR040457">
    <property type="entry name" value="GCP_C"/>
</dbReference>
<dbReference type="GO" id="GO:0051321">
    <property type="term" value="P:meiotic cell cycle"/>
    <property type="evidence" value="ECO:0007669"/>
    <property type="project" value="TreeGrafter"/>
</dbReference>
<dbReference type="GO" id="GO:0043015">
    <property type="term" value="F:gamma-tubulin binding"/>
    <property type="evidence" value="ECO:0007669"/>
    <property type="project" value="InterPro"/>
</dbReference>
<feature type="compositionally biased region" description="Low complexity" evidence="6">
    <location>
        <begin position="7"/>
        <end position="20"/>
    </location>
</feature>
<organism evidence="9 10">
    <name type="scientific">Albugo candida</name>
    <dbReference type="NCBI Taxonomy" id="65357"/>
    <lineage>
        <taxon>Eukaryota</taxon>
        <taxon>Sar</taxon>
        <taxon>Stramenopiles</taxon>
        <taxon>Oomycota</taxon>
        <taxon>Peronosporomycetes</taxon>
        <taxon>Albuginales</taxon>
        <taxon>Albuginaceae</taxon>
        <taxon>Albugo</taxon>
    </lineage>
</organism>
<dbReference type="GO" id="GO:0007020">
    <property type="term" value="P:microtubule nucleation"/>
    <property type="evidence" value="ECO:0007669"/>
    <property type="project" value="InterPro"/>
</dbReference>
<feature type="region of interest" description="Disordered" evidence="6">
    <location>
        <begin position="148"/>
        <end position="228"/>
    </location>
</feature>
<keyword evidence="4" id="KW-0493">Microtubule</keyword>
<feature type="domain" description="Gamma tubulin complex component protein N-terminal" evidence="8">
    <location>
        <begin position="309"/>
        <end position="633"/>
    </location>
</feature>
<dbReference type="GO" id="GO:0031122">
    <property type="term" value="P:cytoplasmic microtubule organization"/>
    <property type="evidence" value="ECO:0007669"/>
    <property type="project" value="TreeGrafter"/>
</dbReference>
<name>A0A024GMB1_9STRA</name>
<dbReference type="EMBL" id="CAIX01000199">
    <property type="protein sequence ID" value="CCI48011.1"/>
    <property type="molecule type" value="Genomic_DNA"/>
</dbReference>
<evidence type="ECO:0000259" key="7">
    <source>
        <dbReference type="Pfam" id="PF04130"/>
    </source>
</evidence>
<evidence type="ECO:0000256" key="5">
    <source>
        <dbReference type="ARBA" id="ARBA00023212"/>
    </source>
</evidence>
<dbReference type="PANTHER" id="PTHR19302">
    <property type="entry name" value="GAMMA TUBULIN COMPLEX PROTEIN"/>
    <property type="match status" value="1"/>
</dbReference>
<dbReference type="Proteomes" id="UP000053237">
    <property type="component" value="Unassembled WGS sequence"/>
</dbReference>
<protein>
    <submittedName>
        <fullName evidence="9">Uncharacterized protein</fullName>
    </submittedName>
</protein>
<evidence type="ECO:0000313" key="10">
    <source>
        <dbReference type="Proteomes" id="UP000053237"/>
    </source>
</evidence>
<feature type="region of interest" description="Disordered" evidence="6">
    <location>
        <begin position="1"/>
        <end position="37"/>
    </location>
</feature>
<dbReference type="GO" id="GO:0005874">
    <property type="term" value="C:microtubule"/>
    <property type="evidence" value="ECO:0007669"/>
    <property type="project" value="UniProtKB-KW"/>
</dbReference>
<keyword evidence="3" id="KW-0963">Cytoplasm</keyword>
<dbReference type="GO" id="GO:0051011">
    <property type="term" value="F:microtubule minus-end binding"/>
    <property type="evidence" value="ECO:0007669"/>
    <property type="project" value="TreeGrafter"/>
</dbReference>
<comment type="subcellular location">
    <subcellularLocation>
        <location evidence="1">Cytoplasm</location>
        <location evidence="1">Cytoskeleton</location>
    </subcellularLocation>
</comment>
<feature type="region of interest" description="Disordered" evidence="6">
    <location>
        <begin position="270"/>
        <end position="289"/>
    </location>
</feature>
<dbReference type="PANTHER" id="PTHR19302:SF14">
    <property type="entry name" value="GAMMA-TUBULIN COMPLEX COMPONENT 3"/>
    <property type="match status" value="1"/>
</dbReference>